<evidence type="ECO:0000256" key="7">
    <source>
        <dbReference type="ARBA" id="ARBA00022908"/>
    </source>
</evidence>
<evidence type="ECO:0000256" key="6">
    <source>
        <dbReference type="ARBA" id="ARBA00022829"/>
    </source>
</evidence>
<keyword evidence="8 11" id="KW-0238">DNA-binding</keyword>
<evidence type="ECO:0000313" key="14">
    <source>
        <dbReference type="EMBL" id="OPJ56582.1"/>
    </source>
</evidence>
<keyword evidence="9" id="KW-0233">DNA recombination</keyword>
<dbReference type="InterPro" id="IPR044068">
    <property type="entry name" value="CB"/>
</dbReference>
<evidence type="ECO:0000259" key="13">
    <source>
        <dbReference type="PROSITE" id="PS51900"/>
    </source>
</evidence>
<evidence type="ECO:0000256" key="10">
    <source>
        <dbReference type="ARBA" id="ARBA00023306"/>
    </source>
</evidence>
<evidence type="ECO:0000256" key="2">
    <source>
        <dbReference type="ARBA" id="ARBA00004496"/>
    </source>
</evidence>
<dbReference type="GO" id="GO:0007059">
    <property type="term" value="P:chromosome segregation"/>
    <property type="evidence" value="ECO:0007669"/>
    <property type="project" value="UniProtKB-KW"/>
</dbReference>
<comment type="function">
    <text evidence="1">Site-specific tyrosine recombinase, which acts by catalyzing the cutting and rejoining of the recombining DNA molecules.</text>
</comment>
<comment type="caution">
    <text evidence="14">The sequence shown here is derived from an EMBL/GenBank/DDBJ whole genome shotgun (WGS) entry which is preliminary data.</text>
</comment>
<keyword evidence="5" id="KW-0132">Cell division</keyword>
<comment type="similarity">
    <text evidence="3">Belongs to the 'phage' integrase family.</text>
</comment>
<dbReference type="EMBL" id="MZGV01000095">
    <property type="protein sequence ID" value="OPJ56582.1"/>
    <property type="molecule type" value="Genomic_DNA"/>
</dbReference>
<evidence type="ECO:0000256" key="9">
    <source>
        <dbReference type="ARBA" id="ARBA00023172"/>
    </source>
</evidence>
<dbReference type="PANTHER" id="PTHR30349:SF77">
    <property type="entry name" value="TYROSINE RECOMBINASE XERC"/>
    <property type="match status" value="1"/>
</dbReference>
<evidence type="ECO:0000256" key="4">
    <source>
        <dbReference type="ARBA" id="ARBA00022490"/>
    </source>
</evidence>
<organism evidence="14 15">
    <name type="scientific">Clostridium oryzae</name>
    <dbReference type="NCBI Taxonomy" id="1450648"/>
    <lineage>
        <taxon>Bacteria</taxon>
        <taxon>Bacillati</taxon>
        <taxon>Bacillota</taxon>
        <taxon>Clostridia</taxon>
        <taxon>Eubacteriales</taxon>
        <taxon>Clostridiaceae</taxon>
        <taxon>Clostridium</taxon>
    </lineage>
</organism>
<dbReference type="OrthoDB" id="283809at2"/>
<evidence type="ECO:0000256" key="11">
    <source>
        <dbReference type="PROSITE-ProRule" id="PRU01248"/>
    </source>
</evidence>
<dbReference type="InterPro" id="IPR004107">
    <property type="entry name" value="Integrase_SAM-like_N"/>
</dbReference>
<name>A0A1V4I9B4_9CLOT</name>
<dbReference type="GO" id="GO:0003677">
    <property type="term" value="F:DNA binding"/>
    <property type="evidence" value="ECO:0007669"/>
    <property type="project" value="UniProtKB-UniRule"/>
</dbReference>
<dbReference type="GO" id="GO:0006310">
    <property type="term" value="P:DNA recombination"/>
    <property type="evidence" value="ECO:0007669"/>
    <property type="project" value="UniProtKB-KW"/>
</dbReference>
<evidence type="ECO:0000256" key="5">
    <source>
        <dbReference type="ARBA" id="ARBA00022618"/>
    </source>
</evidence>
<dbReference type="InterPro" id="IPR011010">
    <property type="entry name" value="DNA_brk_join_enz"/>
</dbReference>
<dbReference type="Proteomes" id="UP000190080">
    <property type="component" value="Unassembled WGS sequence"/>
</dbReference>
<feature type="domain" description="Tyr recombinase" evidence="12">
    <location>
        <begin position="141"/>
        <end position="326"/>
    </location>
</feature>
<dbReference type="InterPro" id="IPR050090">
    <property type="entry name" value="Tyrosine_recombinase_XerCD"/>
</dbReference>
<dbReference type="Gene3D" id="1.10.150.130">
    <property type="match status" value="1"/>
</dbReference>
<dbReference type="GO" id="GO:0015074">
    <property type="term" value="P:DNA integration"/>
    <property type="evidence" value="ECO:0007669"/>
    <property type="project" value="UniProtKB-KW"/>
</dbReference>
<dbReference type="Pfam" id="PF02899">
    <property type="entry name" value="Phage_int_SAM_1"/>
    <property type="match status" value="1"/>
</dbReference>
<dbReference type="SUPFAM" id="SSF56349">
    <property type="entry name" value="DNA breaking-rejoining enzymes"/>
    <property type="match status" value="1"/>
</dbReference>
<evidence type="ECO:0000256" key="3">
    <source>
        <dbReference type="ARBA" id="ARBA00008857"/>
    </source>
</evidence>
<keyword evidence="7" id="KW-0229">DNA integration</keyword>
<dbReference type="InterPro" id="IPR013762">
    <property type="entry name" value="Integrase-like_cat_sf"/>
</dbReference>
<dbReference type="STRING" id="1450648.CLORY_42610"/>
<accession>A0A1V4I9B4</accession>
<keyword evidence="6" id="KW-0159">Chromosome partition</keyword>
<keyword evidence="4" id="KW-0963">Cytoplasm</keyword>
<comment type="subcellular location">
    <subcellularLocation>
        <location evidence="2">Cytoplasm</location>
    </subcellularLocation>
</comment>
<keyword evidence="10" id="KW-0131">Cell cycle</keyword>
<evidence type="ECO:0000256" key="1">
    <source>
        <dbReference type="ARBA" id="ARBA00003283"/>
    </source>
</evidence>
<dbReference type="GO" id="GO:0005737">
    <property type="term" value="C:cytoplasm"/>
    <property type="evidence" value="ECO:0007669"/>
    <property type="project" value="UniProtKB-SubCell"/>
</dbReference>
<dbReference type="PROSITE" id="PS51898">
    <property type="entry name" value="TYR_RECOMBINASE"/>
    <property type="match status" value="1"/>
</dbReference>
<evidence type="ECO:0000256" key="8">
    <source>
        <dbReference type="ARBA" id="ARBA00023125"/>
    </source>
</evidence>
<dbReference type="GO" id="GO:0051301">
    <property type="term" value="P:cell division"/>
    <property type="evidence" value="ECO:0007669"/>
    <property type="project" value="UniProtKB-KW"/>
</dbReference>
<dbReference type="InterPro" id="IPR002104">
    <property type="entry name" value="Integrase_catalytic"/>
</dbReference>
<dbReference type="Gene3D" id="1.10.443.10">
    <property type="entry name" value="Intergrase catalytic core"/>
    <property type="match status" value="1"/>
</dbReference>
<proteinExistence type="inferred from homology"/>
<dbReference type="Pfam" id="PF00589">
    <property type="entry name" value="Phage_integrase"/>
    <property type="match status" value="1"/>
</dbReference>
<gene>
    <name evidence="14" type="primary">xerD_6</name>
    <name evidence="14" type="ORF">CLORY_42610</name>
</gene>
<sequence length="334" mass="38539">MNYKFDFKDIAVNGKLPQALAEFLDYLSTIKGKSNNTIRAYRIDLSVFFRFLKIYKGKTHGEKVFEDIDISDIDDDFIRSIKLTDLYAYISFAQKYRNNGSYARARKVASVKSFFKFLTGKAKILKENPALELESPKIEKRNPIFLNLDESKKLLRSVDPTDHNFERDYCILTLFLNCGMRISELCGINISNIKDDTLTIIGKGDKERTVYLNRACIRSVENYMLVRGKKYAPISPTDKDALFISEKKCRINKRSVERMVKKYVQAAGLDQDKYTPHKLRHTAATLMYKHGKVDIRSLQEILGHESVSTTQIYTHVDDDELRKAVNSNPLNDIE</sequence>
<keyword evidence="15" id="KW-1185">Reference proteome</keyword>
<dbReference type="PROSITE" id="PS51900">
    <property type="entry name" value="CB"/>
    <property type="match status" value="1"/>
</dbReference>
<dbReference type="InterPro" id="IPR010998">
    <property type="entry name" value="Integrase_recombinase_N"/>
</dbReference>
<reference evidence="14 15" key="1">
    <citation type="submission" date="2017-03" db="EMBL/GenBank/DDBJ databases">
        <title>Genome sequence of Clostridium oryzae DSM 28571.</title>
        <authorList>
            <person name="Poehlein A."/>
            <person name="Daniel R."/>
        </authorList>
    </citation>
    <scope>NUCLEOTIDE SEQUENCE [LARGE SCALE GENOMIC DNA]</scope>
    <source>
        <strain evidence="14 15">DSM 28571</strain>
    </source>
</reference>
<evidence type="ECO:0000313" key="15">
    <source>
        <dbReference type="Proteomes" id="UP000190080"/>
    </source>
</evidence>
<evidence type="ECO:0000259" key="12">
    <source>
        <dbReference type="PROSITE" id="PS51898"/>
    </source>
</evidence>
<dbReference type="PANTHER" id="PTHR30349">
    <property type="entry name" value="PHAGE INTEGRASE-RELATED"/>
    <property type="match status" value="1"/>
</dbReference>
<feature type="domain" description="Core-binding (CB)" evidence="13">
    <location>
        <begin position="14"/>
        <end position="119"/>
    </location>
</feature>
<dbReference type="AlphaFoldDB" id="A0A1V4I9B4"/>
<dbReference type="RefSeq" id="WP_079428306.1">
    <property type="nucleotide sequence ID" value="NZ_MZGV01000095.1"/>
</dbReference>
<protein>
    <submittedName>
        <fullName evidence="14">Tyrosine recombinase XerD</fullName>
    </submittedName>
</protein>